<gene>
    <name evidence="6" type="ORF">TEA_013898</name>
</gene>
<keyword evidence="4" id="KW-1133">Transmembrane helix</keyword>
<dbReference type="EMBL" id="SDRB02006762">
    <property type="protein sequence ID" value="THG12132.1"/>
    <property type="molecule type" value="Genomic_DNA"/>
</dbReference>
<name>A0A4S4E7T7_CAMSN</name>
<dbReference type="InterPro" id="IPR015421">
    <property type="entry name" value="PyrdxlP-dep_Trfase_major"/>
</dbReference>
<dbReference type="PANTHER" id="PTHR11680">
    <property type="entry name" value="SERINE HYDROXYMETHYLTRANSFERASE"/>
    <property type="match status" value="1"/>
</dbReference>
<dbReference type="PANTHER" id="PTHR11680:SF28">
    <property type="entry name" value="SERINE HYDROXYMETHYLTRANSFERASE, MITOCHONDRIAL"/>
    <property type="match status" value="1"/>
</dbReference>
<evidence type="ECO:0000256" key="2">
    <source>
        <dbReference type="ARBA" id="ARBA00001933"/>
    </source>
</evidence>
<proteinExistence type="predicted"/>
<dbReference type="Proteomes" id="UP000306102">
    <property type="component" value="Unassembled WGS sequence"/>
</dbReference>
<evidence type="ECO:0000256" key="1">
    <source>
        <dbReference type="ARBA" id="ARBA00001528"/>
    </source>
</evidence>
<dbReference type="InterPro" id="IPR049943">
    <property type="entry name" value="Ser_HO-MeTrfase-like"/>
</dbReference>
<keyword evidence="3" id="KW-0663">Pyridoxal phosphate</keyword>
<dbReference type="InterPro" id="IPR015422">
    <property type="entry name" value="PyrdxlP-dep_Trfase_small"/>
</dbReference>
<keyword evidence="7" id="KW-1185">Reference proteome</keyword>
<protein>
    <recommendedName>
        <fullName evidence="5">Serine hydroxymethyltransferase-like domain-containing protein</fullName>
    </recommendedName>
</protein>
<dbReference type="InterPro" id="IPR039429">
    <property type="entry name" value="SHMT-like_dom"/>
</dbReference>
<dbReference type="Gene3D" id="3.90.1150.10">
    <property type="entry name" value="Aspartate Aminotransferase, domain 1"/>
    <property type="match status" value="1"/>
</dbReference>
<comment type="cofactor">
    <cofactor evidence="2">
        <name>pyridoxal 5'-phosphate</name>
        <dbReference type="ChEBI" id="CHEBI:597326"/>
    </cofactor>
</comment>
<sequence>MLADMAHISGLVAADVIPSPFDYADVVTTTTHKSLRGPCGAMIFFRKGLKEINKQGQEVMHDYEDKINQAVFPGLQGGPHNHKIVDLAVALKQAITPEYKAYQEQVLTNCSKFAQTLMEKGYELVSGGTANHLVLVNLKNKGIDGSRVEKVLESVHIAANKNTVPGDVSAMVPGGIRMGTPALTSRGFVEEDFAKVAYFFDAAIKLALKIKAETKGPANQETSFDYKKSCFIFFPVMIVVIACTMETLCLIVSADKVDLRFPSRCPIVGPTEKPAQELNEKWEVPQRTLQRASWRRKSDGM</sequence>
<dbReference type="GO" id="GO:0005739">
    <property type="term" value="C:mitochondrion"/>
    <property type="evidence" value="ECO:0007669"/>
    <property type="project" value="TreeGrafter"/>
</dbReference>
<accession>A0A4S4E7T7</accession>
<evidence type="ECO:0000259" key="5">
    <source>
        <dbReference type="Pfam" id="PF00464"/>
    </source>
</evidence>
<dbReference type="Pfam" id="PF00464">
    <property type="entry name" value="SHMT"/>
    <property type="match status" value="1"/>
</dbReference>
<dbReference type="UniPathway" id="UPA00193"/>
<dbReference type="GO" id="GO:0035999">
    <property type="term" value="P:tetrahydrofolate interconversion"/>
    <property type="evidence" value="ECO:0007669"/>
    <property type="project" value="UniProtKB-UniPathway"/>
</dbReference>
<evidence type="ECO:0000256" key="3">
    <source>
        <dbReference type="ARBA" id="ARBA00022898"/>
    </source>
</evidence>
<dbReference type="InterPro" id="IPR015424">
    <property type="entry name" value="PyrdxlP-dep_Trfase"/>
</dbReference>
<feature type="domain" description="Serine hydroxymethyltransferase-like" evidence="5">
    <location>
        <begin position="1"/>
        <end position="199"/>
    </location>
</feature>
<reference evidence="6 7" key="1">
    <citation type="journal article" date="2018" name="Proc. Natl. Acad. Sci. U.S.A.">
        <title>Draft genome sequence of Camellia sinensis var. sinensis provides insights into the evolution of the tea genome and tea quality.</title>
        <authorList>
            <person name="Wei C."/>
            <person name="Yang H."/>
            <person name="Wang S."/>
            <person name="Zhao J."/>
            <person name="Liu C."/>
            <person name="Gao L."/>
            <person name="Xia E."/>
            <person name="Lu Y."/>
            <person name="Tai Y."/>
            <person name="She G."/>
            <person name="Sun J."/>
            <person name="Cao H."/>
            <person name="Tong W."/>
            <person name="Gao Q."/>
            <person name="Li Y."/>
            <person name="Deng W."/>
            <person name="Jiang X."/>
            <person name="Wang W."/>
            <person name="Chen Q."/>
            <person name="Zhang S."/>
            <person name="Li H."/>
            <person name="Wu J."/>
            <person name="Wang P."/>
            <person name="Li P."/>
            <person name="Shi C."/>
            <person name="Zheng F."/>
            <person name="Jian J."/>
            <person name="Huang B."/>
            <person name="Shan D."/>
            <person name="Shi M."/>
            <person name="Fang C."/>
            <person name="Yue Y."/>
            <person name="Li F."/>
            <person name="Li D."/>
            <person name="Wei S."/>
            <person name="Han B."/>
            <person name="Jiang C."/>
            <person name="Yin Y."/>
            <person name="Xia T."/>
            <person name="Zhang Z."/>
            <person name="Bennetzen J.L."/>
            <person name="Zhao S."/>
            <person name="Wan X."/>
        </authorList>
    </citation>
    <scope>NUCLEOTIDE SEQUENCE [LARGE SCALE GENOMIC DNA]</scope>
    <source>
        <strain evidence="7">cv. Shuchazao</strain>
        <tissue evidence="6">Leaf</tissue>
    </source>
</reference>
<evidence type="ECO:0000313" key="6">
    <source>
        <dbReference type="EMBL" id="THG12132.1"/>
    </source>
</evidence>
<dbReference type="AlphaFoldDB" id="A0A4S4E7T7"/>
<dbReference type="STRING" id="542762.A0A4S4E7T7"/>
<dbReference type="GO" id="GO:0004372">
    <property type="term" value="F:glycine hydroxymethyltransferase activity"/>
    <property type="evidence" value="ECO:0007669"/>
    <property type="project" value="UniProtKB-EC"/>
</dbReference>
<dbReference type="GO" id="GO:0019264">
    <property type="term" value="P:glycine biosynthetic process from serine"/>
    <property type="evidence" value="ECO:0007669"/>
    <property type="project" value="TreeGrafter"/>
</dbReference>
<feature type="transmembrane region" description="Helical" evidence="4">
    <location>
        <begin position="231"/>
        <end position="254"/>
    </location>
</feature>
<evidence type="ECO:0000313" key="7">
    <source>
        <dbReference type="Proteomes" id="UP000306102"/>
    </source>
</evidence>
<dbReference type="Gene3D" id="3.40.640.10">
    <property type="entry name" value="Type I PLP-dependent aspartate aminotransferase-like (Major domain)"/>
    <property type="match status" value="1"/>
</dbReference>
<comment type="catalytic activity">
    <reaction evidence="1">
        <text>(6R)-5,10-methylene-5,6,7,8-tetrahydrofolate + glycine + H2O = (6S)-5,6,7,8-tetrahydrofolate + L-serine</text>
        <dbReference type="Rhea" id="RHEA:15481"/>
        <dbReference type="ChEBI" id="CHEBI:15377"/>
        <dbReference type="ChEBI" id="CHEBI:15636"/>
        <dbReference type="ChEBI" id="CHEBI:33384"/>
        <dbReference type="ChEBI" id="CHEBI:57305"/>
        <dbReference type="ChEBI" id="CHEBI:57453"/>
        <dbReference type="EC" id="2.1.2.1"/>
    </reaction>
</comment>
<keyword evidence="4" id="KW-0472">Membrane</keyword>
<dbReference type="SUPFAM" id="SSF53383">
    <property type="entry name" value="PLP-dependent transferases"/>
    <property type="match status" value="1"/>
</dbReference>
<organism evidence="6 7">
    <name type="scientific">Camellia sinensis var. sinensis</name>
    <name type="common">China tea</name>
    <dbReference type="NCBI Taxonomy" id="542762"/>
    <lineage>
        <taxon>Eukaryota</taxon>
        <taxon>Viridiplantae</taxon>
        <taxon>Streptophyta</taxon>
        <taxon>Embryophyta</taxon>
        <taxon>Tracheophyta</taxon>
        <taxon>Spermatophyta</taxon>
        <taxon>Magnoliopsida</taxon>
        <taxon>eudicotyledons</taxon>
        <taxon>Gunneridae</taxon>
        <taxon>Pentapetalae</taxon>
        <taxon>asterids</taxon>
        <taxon>Ericales</taxon>
        <taxon>Theaceae</taxon>
        <taxon>Camellia</taxon>
    </lineage>
</organism>
<keyword evidence="4" id="KW-0812">Transmembrane</keyword>
<dbReference type="GO" id="GO:0030170">
    <property type="term" value="F:pyridoxal phosphate binding"/>
    <property type="evidence" value="ECO:0007669"/>
    <property type="project" value="TreeGrafter"/>
</dbReference>
<comment type="caution">
    <text evidence="6">The sequence shown here is derived from an EMBL/GenBank/DDBJ whole genome shotgun (WGS) entry which is preliminary data.</text>
</comment>
<evidence type="ECO:0000256" key="4">
    <source>
        <dbReference type="SAM" id="Phobius"/>
    </source>
</evidence>